<dbReference type="GO" id="GO:0016020">
    <property type="term" value="C:membrane"/>
    <property type="evidence" value="ECO:0007669"/>
    <property type="project" value="UniProtKB-SubCell"/>
</dbReference>
<comment type="subcellular location">
    <subcellularLocation>
        <location evidence="1">Membrane</location>
        <topology evidence="1">Multi-pass membrane protein</topology>
    </subcellularLocation>
</comment>
<evidence type="ECO:0000256" key="9">
    <source>
        <dbReference type="ARBA" id="ARBA00022692"/>
    </source>
</evidence>
<accession>A0A1Y2BSM3</accession>
<keyword evidence="10" id="KW-1133">Transmembrane helix</keyword>
<comment type="similarity">
    <text evidence="4">Belongs to the glycosyltransferase 2 family.</text>
</comment>
<dbReference type="InterPro" id="IPR025993">
    <property type="entry name" value="Ceramide_glucosylTrfase"/>
</dbReference>
<evidence type="ECO:0000256" key="10">
    <source>
        <dbReference type="ARBA" id="ARBA00022989"/>
    </source>
</evidence>
<evidence type="ECO:0000256" key="1">
    <source>
        <dbReference type="ARBA" id="ARBA00004141"/>
    </source>
</evidence>
<evidence type="ECO:0000256" key="12">
    <source>
        <dbReference type="ARBA" id="ARBA00031017"/>
    </source>
</evidence>
<keyword evidence="11" id="KW-0472">Membrane</keyword>
<evidence type="ECO:0000256" key="2">
    <source>
        <dbReference type="ARBA" id="ARBA00004760"/>
    </source>
</evidence>
<evidence type="ECO:0000256" key="11">
    <source>
        <dbReference type="ARBA" id="ARBA00023136"/>
    </source>
</evidence>
<name>A0A1Y2BSM3_9FUNG</name>
<dbReference type="AlphaFoldDB" id="A0A1Y2BSM3"/>
<sequence length="298" mass="33656">MKEFPDVDMKLIVGETNVGVNPKVNNLVTSYSLAKHEIIWILDSNIIVRPQTLGRAVDCLLAPNVGLVHHIPVGIRPESFATTVEQVYLNTSHAKMYTMINKVRAGSCVIGKSNMFRKSEIAHLGGLAFFGKYMGEDNMMGRAIWDEGRLHVIPADVVYQPLCGKASLKDYFQRRARWIRMRKYMDIVAVILEPFSDCIVNGIVASYAFNYAFGVSRGWYFVAHVFSWFMIDVTLSSILEPTSVKDIGCAFWQLGFYGRLLLCHCICMRVLEALLSGEVHPSDYVLMELLFQLIAMLL</sequence>
<organism evidence="15 16">
    <name type="scientific">Rhizoclosmatium globosum</name>
    <dbReference type="NCBI Taxonomy" id="329046"/>
    <lineage>
        <taxon>Eukaryota</taxon>
        <taxon>Fungi</taxon>
        <taxon>Fungi incertae sedis</taxon>
        <taxon>Chytridiomycota</taxon>
        <taxon>Chytridiomycota incertae sedis</taxon>
        <taxon>Chytridiomycetes</taxon>
        <taxon>Chytridiales</taxon>
        <taxon>Chytriomycetaceae</taxon>
        <taxon>Rhizoclosmatium</taxon>
    </lineage>
</organism>
<evidence type="ECO:0000313" key="15">
    <source>
        <dbReference type="EMBL" id="ORY37637.1"/>
    </source>
</evidence>
<evidence type="ECO:0000256" key="6">
    <source>
        <dbReference type="ARBA" id="ARBA00019988"/>
    </source>
</evidence>
<keyword evidence="9" id="KW-0812">Transmembrane</keyword>
<keyword evidence="16" id="KW-1185">Reference proteome</keyword>
<dbReference type="GO" id="GO:0006679">
    <property type="term" value="P:glucosylceramide biosynthetic process"/>
    <property type="evidence" value="ECO:0007669"/>
    <property type="project" value="TreeGrafter"/>
</dbReference>
<evidence type="ECO:0000256" key="8">
    <source>
        <dbReference type="ARBA" id="ARBA00022679"/>
    </source>
</evidence>
<dbReference type="Proteomes" id="UP000193642">
    <property type="component" value="Unassembled WGS sequence"/>
</dbReference>
<proteinExistence type="inferred from homology"/>
<keyword evidence="7" id="KW-0328">Glycosyltransferase</keyword>
<protein>
    <recommendedName>
        <fullName evidence="6">Ceramide glucosyltransferase</fullName>
        <ecNumber evidence="5">2.4.1.80</ecNumber>
    </recommendedName>
    <alternativeName>
        <fullName evidence="13">Glucosylceramide synthase</fullName>
    </alternativeName>
    <alternativeName>
        <fullName evidence="14">UDP-glucose ceramide glucosyltransferase</fullName>
    </alternativeName>
    <alternativeName>
        <fullName evidence="12">UDP-glucose:N-acylsphingosine D-glucosyltransferase</fullName>
    </alternativeName>
</protein>
<evidence type="ECO:0000256" key="5">
    <source>
        <dbReference type="ARBA" id="ARBA00012699"/>
    </source>
</evidence>
<gene>
    <name evidence="15" type="ORF">BCR33DRAFT_769727</name>
</gene>
<evidence type="ECO:0000256" key="13">
    <source>
        <dbReference type="ARBA" id="ARBA00031543"/>
    </source>
</evidence>
<evidence type="ECO:0000256" key="4">
    <source>
        <dbReference type="ARBA" id="ARBA00006739"/>
    </source>
</evidence>
<dbReference type="PANTHER" id="PTHR12726">
    <property type="entry name" value="CERAMIDE GLUCOSYLTRANSFERASE"/>
    <property type="match status" value="1"/>
</dbReference>
<dbReference type="OrthoDB" id="1483400at2759"/>
<evidence type="ECO:0000256" key="7">
    <source>
        <dbReference type="ARBA" id="ARBA00022676"/>
    </source>
</evidence>
<dbReference type="GO" id="GO:0008120">
    <property type="term" value="F:ceramide glucosyltransferase activity"/>
    <property type="evidence" value="ECO:0007669"/>
    <property type="project" value="UniProtKB-EC"/>
</dbReference>
<evidence type="ECO:0000256" key="3">
    <source>
        <dbReference type="ARBA" id="ARBA00004991"/>
    </source>
</evidence>
<dbReference type="InterPro" id="IPR029044">
    <property type="entry name" value="Nucleotide-diphossugar_trans"/>
</dbReference>
<keyword evidence="8" id="KW-0808">Transferase</keyword>
<dbReference type="PANTHER" id="PTHR12726:SF0">
    <property type="entry name" value="CERAMIDE GLUCOSYLTRANSFERASE"/>
    <property type="match status" value="1"/>
</dbReference>
<dbReference type="Gene3D" id="3.90.550.10">
    <property type="entry name" value="Spore Coat Polysaccharide Biosynthesis Protein SpsA, Chain A"/>
    <property type="match status" value="1"/>
</dbReference>
<dbReference type="STRING" id="329046.A0A1Y2BSM3"/>
<dbReference type="SUPFAM" id="SSF53448">
    <property type="entry name" value="Nucleotide-diphospho-sugar transferases"/>
    <property type="match status" value="1"/>
</dbReference>
<dbReference type="EC" id="2.4.1.80" evidence="5"/>
<reference evidence="15 16" key="1">
    <citation type="submission" date="2016-07" db="EMBL/GenBank/DDBJ databases">
        <title>Pervasive Adenine N6-methylation of Active Genes in Fungi.</title>
        <authorList>
            <consortium name="DOE Joint Genome Institute"/>
            <person name="Mondo S.J."/>
            <person name="Dannebaum R.O."/>
            <person name="Kuo R.C."/>
            <person name="Labutti K."/>
            <person name="Haridas S."/>
            <person name="Kuo A."/>
            <person name="Salamov A."/>
            <person name="Ahrendt S.R."/>
            <person name="Lipzen A."/>
            <person name="Sullivan W."/>
            <person name="Andreopoulos W.B."/>
            <person name="Clum A."/>
            <person name="Lindquist E."/>
            <person name="Daum C."/>
            <person name="Ramamoorthy G.K."/>
            <person name="Gryganskyi A."/>
            <person name="Culley D."/>
            <person name="Magnuson J.K."/>
            <person name="James T.Y."/>
            <person name="O'Malley M.A."/>
            <person name="Stajich J.E."/>
            <person name="Spatafora J.W."/>
            <person name="Visel A."/>
            <person name="Grigoriev I.V."/>
        </authorList>
    </citation>
    <scope>NUCLEOTIDE SEQUENCE [LARGE SCALE GENOMIC DNA]</scope>
    <source>
        <strain evidence="15 16">JEL800</strain>
    </source>
</reference>
<evidence type="ECO:0000256" key="14">
    <source>
        <dbReference type="ARBA" id="ARBA00032575"/>
    </source>
</evidence>
<comment type="pathway">
    <text evidence="3">Sphingolipid metabolism.</text>
</comment>
<evidence type="ECO:0000313" key="16">
    <source>
        <dbReference type="Proteomes" id="UP000193642"/>
    </source>
</evidence>
<comment type="caution">
    <text evidence="15">The sequence shown here is derived from an EMBL/GenBank/DDBJ whole genome shotgun (WGS) entry which is preliminary data.</text>
</comment>
<dbReference type="EMBL" id="MCGO01000049">
    <property type="protein sequence ID" value="ORY37637.1"/>
    <property type="molecule type" value="Genomic_DNA"/>
</dbReference>
<comment type="pathway">
    <text evidence="2">Lipid metabolism; sphingolipid metabolism.</text>
</comment>
<dbReference type="UniPathway" id="UPA00222"/>
<dbReference type="Pfam" id="PF13506">
    <property type="entry name" value="Glyco_transf_21"/>
    <property type="match status" value="1"/>
</dbReference>